<dbReference type="Pfam" id="PF07833">
    <property type="entry name" value="Cu_amine_oxidN1"/>
    <property type="match status" value="1"/>
</dbReference>
<evidence type="ECO:0000259" key="1">
    <source>
        <dbReference type="Pfam" id="PF00188"/>
    </source>
</evidence>
<sequence>MADLTAARSRSSIKAAWERLKPRYAGTPYADIPSLQAPYAPGKLQPAFIQDGLNMVNFVRYLADLPADIEADASLNAIAQHGAVLLHAAGKLDHRPQRPADMEADFYETGYRSASTSNLAKGYRTLHEAVIGYMDDSDPRNIGKVGHRRWILSPQLKKAGFGFAGSYSTISVTDRSRESLFVYDAIPYPARGPFPLQFFHPRQVWSISLNPEIYKTPDPALASITLRHPASGRVWTIGRQDKDMLSGAYGNVSAVMYAGSPAIVFRPDLTADDSGVLFADGSLFEVTVEGLEKTDGSAATLQYEVEFFDLDRTPVGIFLNGREVRLTPDPLTADGRVLVPMRPLFAQFGAEVAWDRASGTIYAALGDRSLQLPAGGKEARVTETDGERTIALDVPAQIRGGTTYVPIGFAAQLFGLHAAWNPEAWRVELTQLEG</sequence>
<dbReference type="Gene3D" id="3.30.457.10">
    <property type="entry name" value="Copper amine oxidase-like, N-terminal domain"/>
    <property type="match status" value="1"/>
</dbReference>
<dbReference type="InterPro" id="IPR036582">
    <property type="entry name" value="Mao_N_sf"/>
</dbReference>
<feature type="domain" description="SCP" evidence="1">
    <location>
        <begin position="53"/>
        <end position="169"/>
    </location>
</feature>
<comment type="caution">
    <text evidence="3">The sequence shown here is derived from an EMBL/GenBank/DDBJ whole genome shotgun (WGS) entry which is preliminary data.</text>
</comment>
<evidence type="ECO:0008006" key="5">
    <source>
        <dbReference type="Google" id="ProtNLM"/>
    </source>
</evidence>
<evidence type="ECO:0000259" key="2">
    <source>
        <dbReference type="Pfam" id="PF07833"/>
    </source>
</evidence>
<proteinExistence type="predicted"/>
<accession>A0ABQ4NEK4</accession>
<dbReference type="CDD" id="cd05379">
    <property type="entry name" value="CAP_bacterial"/>
    <property type="match status" value="1"/>
</dbReference>
<organism evidence="3 4">
    <name type="scientific">Paenibacillus cisolokensis</name>
    <dbReference type="NCBI Taxonomy" id="1658519"/>
    <lineage>
        <taxon>Bacteria</taxon>
        <taxon>Bacillati</taxon>
        <taxon>Bacillota</taxon>
        <taxon>Bacilli</taxon>
        <taxon>Bacillales</taxon>
        <taxon>Paenibacillaceae</taxon>
        <taxon>Paenibacillus</taxon>
    </lineage>
</organism>
<feature type="domain" description="Copper amine oxidase-like N-terminal" evidence="2">
    <location>
        <begin position="319"/>
        <end position="428"/>
    </location>
</feature>
<name>A0ABQ4NEK4_9BACL</name>
<dbReference type="Pfam" id="PF00188">
    <property type="entry name" value="CAP"/>
    <property type="match status" value="1"/>
</dbReference>
<keyword evidence="4" id="KW-1185">Reference proteome</keyword>
<dbReference type="Proteomes" id="UP000680304">
    <property type="component" value="Unassembled WGS sequence"/>
</dbReference>
<dbReference type="SUPFAM" id="SSF55797">
    <property type="entry name" value="PR-1-like"/>
    <property type="match status" value="1"/>
</dbReference>
<dbReference type="Gene3D" id="3.40.33.10">
    <property type="entry name" value="CAP"/>
    <property type="match status" value="1"/>
</dbReference>
<evidence type="ECO:0000313" key="4">
    <source>
        <dbReference type="Proteomes" id="UP000680304"/>
    </source>
</evidence>
<dbReference type="SUPFAM" id="SSF55383">
    <property type="entry name" value="Copper amine oxidase, domain N"/>
    <property type="match status" value="1"/>
</dbReference>
<evidence type="ECO:0000313" key="3">
    <source>
        <dbReference type="EMBL" id="GIQ66672.1"/>
    </source>
</evidence>
<dbReference type="InterPro" id="IPR012854">
    <property type="entry name" value="Cu_amine_oxidase-like_N"/>
</dbReference>
<gene>
    <name evidence="3" type="ORF">PACILC2_52400</name>
</gene>
<reference evidence="3 4" key="1">
    <citation type="submission" date="2021-04" db="EMBL/GenBank/DDBJ databases">
        <title>Draft genome sequence of Paenibacillus cisolokensis, LC2-13A.</title>
        <authorList>
            <person name="Uke A."/>
            <person name="Chhe C."/>
            <person name="Baramee S."/>
            <person name="Kosugi A."/>
        </authorList>
    </citation>
    <scope>NUCLEOTIDE SEQUENCE [LARGE SCALE GENOMIC DNA]</scope>
    <source>
        <strain evidence="3 4">LC2-13A</strain>
    </source>
</reference>
<dbReference type="InterPro" id="IPR035940">
    <property type="entry name" value="CAP_sf"/>
</dbReference>
<protein>
    <recommendedName>
        <fullName evidence="5">Copper amine oxidase-like N-terminal domain-containing protein</fullName>
    </recommendedName>
</protein>
<dbReference type="InterPro" id="IPR014044">
    <property type="entry name" value="CAP_dom"/>
</dbReference>
<dbReference type="EMBL" id="BOVJ01000201">
    <property type="protein sequence ID" value="GIQ66672.1"/>
    <property type="molecule type" value="Genomic_DNA"/>
</dbReference>